<dbReference type="OrthoDB" id="517560at2"/>
<dbReference type="Pfam" id="PF03713">
    <property type="entry name" value="DUF305"/>
    <property type="match status" value="1"/>
</dbReference>
<keyword evidence="5" id="KW-1185">Reference proteome</keyword>
<dbReference type="HOGENOM" id="CLU_1026024_0_0_5"/>
<accession>A0A0B5E2I4</accession>
<dbReference type="EMBL" id="CP004393">
    <property type="protein sequence ID" value="AJE47600.1"/>
    <property type="molecule type" value="Genomic_DNA"/>
</dbReference>
<feature type="transmembrane region" description="Helical" evidence="2">
    <location>
        <begin position="7"/>
        <end position="27"/>
    </location>
</feature>
<proteinExistence type="predicted"/>
<reference evidence="4 5" key="1">
    <citation type="journal article" date="2014" name="Int. J. Syst. Evol. Microbiol.">
        <title>Celeribacter indicus sp. nov., a polycyclic aromatic hydrocarbon-degrading bacterium from deep-sea sediment and reclassification of Huaishuia halophila as Celeribacter halophilus comb. nov.</title>
        <authorList>
            <person name="Lai Q."/>
            <person name="Cao J."/>
            <person name="Yuan J."/>
            <person name="Li F."/>
            <person name="Shao Z."/>
        </authorList>
    </citation>
    <scope>NUCLEOTIDE SEQUENCE [LARGE SCALE GENOMIC DNA]</scope>
    <source>
        <strain evidence="4">P73</strain>
    </source>
</reference>
<protein>
    <recommendedName>
        <fullName evidence="3">DUF305 domain-containing protein</fullName>
    </recommendedName>
</protein>
<gene>
    <name evidence="4" type="ORF">P73_2885</name>
</gene>
<dbReference type="Proteomes" id="UP000031521">
    <property type="component" value="Chromosome"/>
</dbReference>
<keyword evidence="2" id="KW-0812">Transmembrane</keyword>
<feature type="transmembrane region" description="Helical" evidence="2">
    <location>
        <begin position="65"/>
        <end position="84"/>
    </location>
</feature>
<dbReference type="Gene3D" id="1.20.1260.10">
    <property type="match status" value="1"/>
</dbReference>
<feature type="domain" description="DUF305" evidence="3">
    <location>
        <begin position="94"/>
        <end position="152"/>
    </location>
</feature>
<evidence type="ECO:0000313" key="4">
    <source>
        <dbReference type="EMBL" id="AJE47600.1"/>
    </source>
</evidence>
<evidence type="ECO:0000256" key="1">
    <source>
        <dbReference type="SAM" id="MobiDB-lite"/>
    </source>
</evidence>
<feature type="transmembrane region" description="Helical" evidence="2">
    <location>
        <begin position="39"/>
        <end position="58"/>
    </location>
</feature>
<dbReference type="InterPro" id="IPR012347">
    <property type="entry name" value="Ferritin-like"/>
</dbReference>
<keyword evidence="2" id="KW-0472">Membrane</keyword>
<sequence>MSYIRFGLMILTSTVVMFVLMYLNTYAWEHVFFSETRTYMAILMGATMAVVMLAYMLGMYSNRRLNIAIFAGSVIVFALSLWLVRSQVTVSGPSYMRAMIPHHSIAIMTSERAQIRDPRVRKLADEIIEAQRREIAEMRYLIAEVSSGRVSETVYEDPPAEPGTIADALGTTLVSTLDPAPMPQAEADRILPPGPRCRFNRSPETDPILWTSADGAQAGMRLNGVLVPLESVGAAEGDIQSFAAEGSTITVRRLSAEEADWRQGAELVFSLDAGLTVGYRGFWTCDG</sequence>
<dbReference type="STRING" id="1208324.P73_2885"/>
<dbReference type="KEGG" id="cid:P73_2885"/>
<evidence type="ECO:0000256" key="2">
    <source>
        <dbReference type="SAM" id="Phobius"/>
    </source>
</evidence>
<evidence type="ECO:0000259" key="3">
    <source>
        <dbReference type="Pfam" id="PF03713"/>
    </source>
</evidence>
<organism evidence="4 5">
    <name type="scientific">Celeribacter indicus</name>
    <dbReference type="NCBI Taxonomy" id="1208324"/>
    <lineage>
        <taxon>Bacteria</taxon>
        <taxon>Pseudomonadati</taxon>
        <taxon>Pseudomonadota</taxon>
        <taxon>Alphaproteobacteria</taxon>
        <taxon>Rhodobacterales</taxon>
        <taxon>Roseobacteraceae</taxon>
        <taxon>Celeribacter</taxon>
    </lineage>
</organism>
<keyword evidence="2" id="KW-1133">Transmembrane helix</keyword>
<dbReference type="InterPro" id="IPR005183">
    <property type="entry name" value="DUF305_CopM-like"/>
</dbReference>
<dbReference type="AlphaFoldDB" id="A0A0B5E2I4"/>
<name>A0A0B5E2I4_9RHOB</name>
<evidence type="ECO:0000313" key="5">
    <source>
        <dbReference type="Proteomes" id="UP000031521"/>
    </source>
</evidence>
<dbReference type="RefSeq" id="WP_043870122.1">
    <property type="nucleotide sequence ID" value="NZ_CP004393.1"/>
</dbReference>
<feature type="region of interest" description="Disordered" evidence="1">
    <location>
        <begin position="184"/>
        <end position="203"/>
    </location>
</feature>